<comment type="subcellular location">
    <subcellularLocation>
        <location evidence="1">Nucleus</location>
    </subcellularLocation>
</comment>
<dbReference type="InterPro" id="IPR004589">
    <property type="entry name" value="DNA_helicase_ATP-dep_RecQ"/>
</dbReference>
<evidence type="ECO:0000259" key="14">
    <source>
        <dbReference type="PROSITE" id="PS51194"/>
    </source>
</evidence>
<feature type="compositionally biased region" description="Polar residues" evidence="12">
    <location>
        <begin position="1061"/>
        <end position="1073"/>
    </location>
</feature>
<proteinExistence type="inferred from homology"/>
<gene>
    <name evidence="16" type="ORF">B0I71DRAFT_135234</name>
    <name evidence="15" type="ORF">YALI1_F39603g</name>
</gene>
<evidence type="ECO:0000256" key="9">
    <source>
        <dbReference type="ARBA" id="ARBA00023242"/>
    </source>
</evidence>
<dbReference type="InterPro" id="IPR018982">
    <property type="entry name" value="RQC_domain"/>
</dbReference>
<dbReference type="Pfam" id="PF00270">
    <property type="entry name" value="DEAD"/>
    <property type="match status" value="1"/>
</dbReference>
<dbReference type="InterPro" id="IPR014001">
    <property type="entry name" value="Helicase_ATP-bd"/>
</dbReference>
<dbReference type="PROSITE" id="PS51192">
    <property type="entry name" value="HELICASE_ATP_BIND_1"/>
    <property type="match status" value="1"/>
</dbReference>
<reference evidence="15 17" key="1">
    <citation type="journal article" date="2016" name="PLoS ONE">
        <title>Sequence Assembly of Yarrowia lipolytica Strain W29/CLIB89 Shows Transposable Element Diversity.</title>
        <authorList>
            <person name="Magnan C."/>
            <person name="Yu J."/>
            <person name="Chang I."/>
            <person name="Jahn E."/>
            <person name="Kanomata Y."/>
            <person name="Wu J."/>
            <person name="Zeller M."/>
            <person name="Oakes M."/>
            <person name="Baldi P."/>
            <person name="Sandmeyer S."/>
        </authorList>
    </citation>
    <scope>NUCLEOTIDE SEQUENCE [LARGE SCALE GENOMIC DNA]</scope>
    <source>
        <strain evidence="15">CLIB89</strain>
        <strain evidence="17">CLIB89(W29)</strain>
    </source>
</reference>
<dbReference type="InterPro" id="IPR036388">
    <property type="entry name" value="WH-like_DNA-bd_sf"/>
</dbReference>
<dbReference type="NCBIfam" id="TIGR00614">
    <property type="entry name" value="recQ_fam"/>
    <property type="match status" value="1"/>
</dbReference>
<evidence type="ECO:0000256" key="3">
    <source>
        <dbReference type="ARBA" id="ARBA00022741"/>
    </source>
</evidence>
<dbReference type="GO" id="GO:0009378">
    <property type="term" value="F:four-way junction helicase activity"/>
    <property type="evidence" value="ECO:0007669"/>
    <property type="project" value="TreeGrafter"/>
</dbReference>
<feature type="compositionally biased region" description="Basic and acidic residues" evidence="12">
    <location>
        <begin position="298"/>
        <end position="318"/>
    </location>
</feature>
<evidence type="ECO:0000313" key="18">
    <source>
        <dbReference type="Proteomes" id="UP000256601"/>
    </source>
</evidence>
<feature type="region of interest" description="Disordered" evidence="12">
    <location>
        <begin position="1037"/>
        <end position="1191"/>
    </location>
</feature>
<dbReference type="Gene3D" id="1.10.10.10">
    <property type="entry name" value="Winged helix-like DNA-binding domain superfamily/Winged helix DNA-binding domain"/>
    <property type="match status" value="1"/>
</dbReference>
<comment type="catalytic activity">
    <reaction evidence="10">
        <text>Couples ATP hydrolysis with the unwinding of duplex DNA by translocating in the 3'-5' direction.</text>
        <dbReference type="EC" id="5.6.2.4"/>
    </reaction>
</comment>
<dbReference type="InterPro" id="IPR002464">
    <property type="entry name" value="DNA/RNA_helicase_DEAH_CS"/>
</dbReference>
<evidence type="ECO:0000256" key="4">
    <source>
        <dbReference type="ARBA" id="ARBA00022801"/>
    </source>
</evidence>
<dbReference type="SMART" id="SM00487">
    <property type="entry name" value="DEXDc"/>
    <property type="match status" value="1"/>
</dbReference>
<feature type="compositionally biased region" description="Polar residues" evidence="12">
    <location>
        <begin position="1180"/>
        <end position="1189"/>
    </location>
</feature>
<keyword evidence="6" id="KW-0067">ATP-binding</keyword>
<dbReference type="SUPFAM" id="SSF52540">
    <property type="entry name" value="P-loop containing nucleoside triphosphate hydrolases"/>
    <property type="match status" value="2"/>
</dbReference>
<dbReference type="GO" id="GO:0016787">
    <property type="term" value="F:hydrolase activity"/>
    <property type="evidence" value="ECO:0007669"/>
    <property type="project" value="UniProtKB-KW"/>
</dbReference>
<evidence type="ECO:0000256" key="10">
    <source>
        <dbReference type="ARBA" id="ARBA00034617"/>
    </source>
</evidence>
<accession>A0A1D8NQS7</accession>
<evidence type="ECO:0000256" key="2">
    <source>
        <dbReference type="ARBA" id="ARBA00005446"/>
    </source>
</evidence>
<feature type="compositionally biased region" description="Polar residues" evidence="12">
    <location>
        <begin position="81"/>
        <end position="109"/>
    </location>
</feature>
<evidence type="ECO:0000256" key="8">
    <source>
        <dbReference type="ARBA" id="ARBA00023235"/>
    </source>
</evidence>
<feature type="compositionally biased region" description="Polar residues" evidence="12">
    <location>
        <begin position="124"/>
        <end position="143"/>
    </location>
</feature>
<dbReference type="PROSITE" id="PS00690">
    <property type="entry name" value="DEAH_ATP_HELICASE"/>
    <property type="match status" value="1"/>
</dbReference>
<evidence type="ECO:0000313" key="16">
    <source>
        <dbReference type="EMBL" id="RDW23884.1"/>
    </source>
</evidence>
<comment type="similarity">
    <text evidence="2">Belongs to the helicase family. RecQ subfamily.</text>
</comment>
<evidence type="ECO:0000313" key="15">
    <source>
        <dbReference type="EMBL" id="AOW07980.1"/>
    </source>
</evidence>
<feature type="region of interest" description="Disordered" evidence="12">
    <location>
        <begin position="338"/>
        <end position="428"/>
    </location>
</feature>
<dbReference type="KEGG" id="yli:2908122"/>
<evidence type="ECO:0000256" key="5">
    <source>
        <dbReference type="ARBA" id="ARBA00022806"/>
    </source>
</evidence>
<dbReference type="GO" id="GO:0005694">
    <property type="term" value="C:chromosome"/>
    <property type="evidence" value="ECO:0007669"/>
    <property type="project" value="TreeGrafter"/>
</dbReference>
<feature type="compositionally biased region" description="Low complexity" evidence="12">
    <location>
        <begin position="1089"/>
        <end position="1120"/>
    </location>
</feature>
<protein>
    <recommendedName>
        <fullName evidence="11">DNA 3'-5' helicase</fullName>
        <ecNumber evidence="11">5.6.2.4</ecNumber>
    </recommendedName>
</protein>
<dbReference type="PROSITE" id="PS51194">
    <property type="entry name" value="HELICASE_CTER"/>
    <property type="match status" value="1"/>
</dbReference>
<dbReference type="GO" id="GO:0006260">
    <property type="term" value="P:DNA replication"/>
    <property type="evidence" value="ECO:0007669"/>
    <property type="project" value="InterPro"/>
</dbReference>
<feature type="compositionally biased region" description="Polar residues" evidence="12">
    <location>
        <begin position="346"/>
        <end position="357"/>
    </location>
</feature>
<dbReference type="FunFam" id="3.40.50.300:FF:001544">
    <property type="entry name" value="ATP-dependent DNA helicase"/>
    <property type="match status" value="1"/>
</dbReference>
<dbReference type="GO" id="GO:0003677">
    <property type="term" value="F:DNA binding"/>
    <property type="evidence" value="ECO:0007669"/>
    <property type="project" value="UniProtKB-KW"/>
</dbReference>
<dbReference type="Proteomes" id="UP000256601">
    <property type="component" value="Unassembled WGS sequence"/>
</dbReference>
<dbReference type="FunFam" id="3.40.50.300:FF:001975">
    <property type="entry name" value="ATP-dependent DNA helicase"/>
    <property type="match status" value="1"/>
</dbReference>
<keyword evidence="9" id="KW-0539">Nucleus</keyword>
<dbReference type="CDD" id="cd18794">
    <property type="entry name" value="SF2_C_RecQ"/>
    <property type="match status" value="1"/>
</dbReference>
<name>A0A1D8NQS7_YARLL</name>
<dbReference type="Gene3D" id="3.40.50.300">
    <property type="entry name" value="P-loop containing nucleotide triphosphate hydrolases"/>
    <property type="match status" value="2"/>
</dbReference>
<dbReference type="InterPro" id="IPR011545">
    <property type="entry name" value="DEAD/DEAH_box_helicase_dom"/>
</dbReference>
<evidence type="ECO:0000256" key="1">
    <source>
        <dbReference type="ARBA" id="ARBA00004123"/>
    </source>
</evidence>
<evidence type="ECO:0000259" key="13">
    <source>
        <dbReference type="PROSITE" id="PS51192"/>
    </source>
</evidence>
<dbReference type="PANTHER" id="PTHR13710">
    <property type="entry name" value="DNA HELICASE RECQ FAMILY MEMBER"/>
    <property type="match status" value="1"/>
</dbReference>
<feature type="domain" description="Helicase ATP-binding" evidence="13">
    <location>
        <begin position="515"/>
        <end position="692"/>
    </location>
</feature>
<dbReference type="Pfam" id="PF09382">
    <property type="entry name" value="RQC"/>
    <property type="match status" value="1"/>
</dbReference>
<keyword evidence="3" id="KW-0547">Nucleotide-binding</keyword>
<dbReference type="GO" id="GO:0043138">
    <property type="term" value="F:3'-5' DNA helicase activity"/>
    <property type="evidence" value="ECO:0007669"/>
    <property type="project" value="UniProtKB-EC"/>
</dbReference>
<dbReference type="EC" id="5.6.2.4" evidence="11"/>
<keyword evidence="7" id="KW-0238">DNA-binding</keyword>
<feature type="region of interest" description="Disordered" evidence="12">
    <location>
        <begin position="22"/>
        <end position="145"/>
    </location>
</feature>
<dbReference type="SMART" id="SM00956">
    <property type="entry name" value="RQC"/>
    <property type="match status" value="1"/>
</dbReference>
<dbReference type="Pfam" id="PF00271">
    <property type="entry name" value="Helicase_C"/>
    <property type="match status" value="1"/>
</dbReference>
<dbReference type="VEuPathDB" id="FungiDB:YALI1_F39603g"/>
<organism evidence="15 17">
    <name type="scientific">Yarrowia lipolytica</name>
    <name type="common">Candida lipolytica</name>
    <dbReference type="NCBI Taxonomy" id="4952"/>
    <lineage>
        <taxon>Eukaryota</taxon>
        <taxon>Fungi</taxon>
        <taxon>Dikarya</taxon>
        <taxon>Ascomycota</taxon>
        <taxon>Saccharomycotina</taxon>
        <taxon>Dipodascomycetes</taxon>
        <taxon>Dipodascales</taxon>
        <taxon>Dipodascales incertae sedis</taxon>
        <taxon>Yarrowia</taxon>
    </lineage>
</organism>
<sequence length="1300" mass="143888">MVVVQGTLRFKNNLDIHKEWLLKNEGNVPKPPPNRPLKRISANRPKSPTAKRIQSSGGVGDGAESSITGIPKNKPDATSVGPRSTTQPMRTQTHPQPQKQATASNTNDMRPTIAGPQKAARSVTLMSSAGSETSPETHATAQRPNIAAPVAKSVPSQSKPFPDEFSEFSELSDFNLSSDDLPAPIARKALRTATATTIPCTMPSVLATPKALRPPSAIPTNAELMELLQLYRKLRHRPQDVLLLAQIDELEAALKPDTSAFDRDTLTQVPDTPARPNSRADSPQVVSDSEPDDEILELPEKQTGKEKKEEPQQKKSLSDFDMDDIDLDLELELDMAKNDSDDECNDSMSFSDAQENFQKPLAPPSVTPRKPIEASHHESEPIEIDSDDFESDFSVIQVQSPNREDRDPDSSALNPFGPGRTLFPSSSPTRFSLADDDMDFDEALDKVGNRREVGASTQGILDIGIGIGDDLDLSDGSEECVAIEEDEYPWTQEVYKVLRERFMLNEFRANQLHAINATLNGDDVLVLMPTGGGKSLCYQLPALVNGGKTRGLSVVISPLISLMKDQTEALTAKNISCAMFNSSQSVQERKQSLAALSSGDIALLYVSPEMFQQSNIMQNTLHKLHEQNRLARIVIDEAHCVSSWGHDFRPDYKALVNVKSRLPGVPIMALTATANEKVRMDIQGCLRPNRRFFKQSFNRPNLYYEVRLKTKNFQQEITDMLRGRYRGQTGIIYCHSKKLCETTSEFLKEAGIKADFYHAGMETEQRTYVQGNWQSGKIQVVCATIAFGMGIDKADVRYVIHCTVPRNMEGYYQETGRAGRDGLPSKCIVYFSQKDARQMLFNIANDEFLGENGKVDWALTQRQRTHHRELMQGVINYCENRVDCRRVQVLRYFNETFDPKLCRNSCDNCQYGHEYTRETRDVTDVAKNIIKLVSAATQDNQNITVAYCGDLIRGSATKKVKDLGHNELAGYGTGKVYDKTTLERIITKLILMKALRAHTERNKSGFACTYLRPDSLWRDVLQGNEEVTIVTHVHDTGSKKTVPGLNRTNSRPEGEPMGFETASSFARRTNSLDPLTPSGAYAQPNPKPTSRSRAALLTTTATSSIKNRVTKTSTPTTAKKPVARTLNGAGLQRTTASKTPSRVKTTATINLTSDSSTSSKPAAPKPAGSAATTATKTTPISNNKSTSSFFDRPLSEAALTQRHQGEAYKRLEEVRSDHCNEQNLTRPSSVCSEDVLEVLSYELPTSYSEFATLLPDHKQLFVVFAPALKLLKQERESLKVNRGVSKGGATSLKDKFAYTS</sequence>
<evidence type="ECO:0000256" key="11">
    <source>
        <dbReference type="ARBA" id="ARBA00034808"/>
    </source>
</evidence>
<feature type="domain" description="Helicase C-terminal" evidence="14">
    <location>
        <begin position="712"/>
        <end position="871"/>
    </location>
</feature>
<dbReference type="GO" id="GO:0000724">
    <property type="term" value="P:double-strand break repair via homologous recombination"/>
    <property type="evidence" value="ECO:0007669"/>
    <property type="project" value="TreeGrafter"/>
</dbReference>
<feature type="compositionally biased region" description="Low complexity" evidence="12">
    <location>
        <begin position="1152"/>
        <end position="1179"/>
    </location>
</feature>
<dbReference type="SMART" id="SM00490">
    <property type="entry name" value="HELICc"/>
    <property type="match status" value="1"/>
</dbReference>
<feature type="region of interest" description="Disordered" evidence="12">
    <location>
        <begin position="259"/>
        <end position="322"/>
    </location>
</feature>
<feature type="compositionally biased region" description="Acidic residues" evidence="12">
    <location>
        <begin position="381"/>
        <end position="391"/>
    </location>
</feature>
<evidence type="ECO:0000256" key="6">
    <source>
        <dbReference type="ARBA" id="ARBA00022840"/>
    </source>
</evidence>
<dbReference type="Pfam" id="PF16124">
    <property type="entry name" value="RecQ_Zn_bind"/>
    <property type="match status" value="1"/>
</dbReference>
<dbReference type="GO" id="GO:0005737">
    <property type="term" value="C:cytoplasm"/>
    <property type="evidence" value="ECO:0007669"/>
    <property type="project" value="TreeGrafter"/>
</dbReference>
<dbReference type="Proteomes" id="UP000182444">
    <property type="component" value="Chromosome 1F"/>
</dbReference>
<keyword evidence="8" id="KW-0413">Isomerase</keyword>
<dbReference type="InterPro" id="IPR032284">
    <property type="entry name" value="RecQ_Zn-bd"/>
</dbReference>
<dbReference type="GeneID" id="2908122"/>
<dbReference type="InterPro" id="IPR027417">
    <property type="entry name" value="P-loop_NTPase"/>
</dbReference>
<dbReference type="eggNOG" id="KOG0351">
    <property type="taxonomic scope" value="Eukaryota"/>
</dbReference>
<evidence type="ECO:0000256" key="7">
    <source>
        <dbReference type="ARBA" id="ARBA00023125"/>
    </source>
</evidence>
<keyword evidence="5" id="KW-0347">Helicase</keyword>
<reference evidence="16 18" key="2">
    <citation type="submission" date="2018-07" db="EMBL/GenBank/DDBJ databases">
        <title>Draft Genome Assemblies for Five Robust Yarrowia lipolytica Strains Exhibiting High Lipid Production and Pentose Sugar Utilization and Sugar Alcohol Secretion from Undetoxified Lignocellulosic Biomass Hydrolysates.</title>
        <authorList>
            <consortium name="DOE Joint Genome Institute"/>
            <person name="Walker C."/>
            <person name="Ryu S."/>
            <person name="Na H."/>
            <person name="Zane M."/>
            <person name="LaButti K."/>
            <person name="Lipzen A."/>
            <person name="Haridas S."/>
            <person name="Barry K."/>
            <person name="Grigoriev I.V."/>
            <person name="Quarterman J."/>
            <person name="Slininger P."/>
            <person name="Dien B."/>
            <person name="Trinh C.T."/>
        </authorList>
    </citation>
    <scope>NUCLEOTIDE SEQUENCE [LARGE SCALE GENOMIC DNA]</scope>
    <source>
        <strain evidence="16 18">YB392</strain>
    </source>
</reference>
<keyword evidence="4 16" id="KW-0378">Hydrolase</keyword>
<dbReference type="EMBL" id="CP017558">
    <property type="protein sequence ID" value="AOW07980.1"/>
    <property type="molecule type" value="Genomic_DNA"/>
</dbReference>
<evidence type="ECO:0000313" key="17">
    <source>
        <dbReference type="Proteomes" id="UP000182444"/>
    </source>
</evidence>
<dbReference type="PANTHER" id="PTHR13710:SF153">
    <property type="entry name" value="RECQ-LIKE DNA HELICASE BLM"/>
    <property type="match status" value="1"/>
</dbReference>
<dbReference type="GO" id="GO:0005524">
    <property type="term" value="F:ATP binding"/>
    <property type="evidence" value="ECO:0007669"/>
    <property type="project" value="UniProtKB-KW"/>
</dbReference>
<dbReference type="VEuPathDB" id="FungiDB:YALI0_F31977g"/>
<dbReference type="GO" id="GO:0005634">
    <property type="term" value="C:nucleus"/>
    <property type="evidence" value="ECO:0007669"/>
    <property type="project" value="UniProtKB-SubCell"/>
</dbReference>
<dbReference type="InterPro" id="IPR001650">
    <property type="entry name" value="Helicase_C-like"/>
</dbReference>
<feature type="compositionally biased region" description="Polar residues" evidence="12">
    <location>
        <begin position="1132"/>
        <end position="1151"/>
    </location>
</feature>
<evidence type="ECO:0000256" key="12">
    <source>
        <dbReference type="SAM" id="MobiDB-lite"/>
    </source>
</evidence>
<dbReference type="EMBL" id="KZ859060">
    <property type="protein sequence ID" value="RDW23884.1"/>
    <property type="molecule type" value="Genomic_DNA"/>
</dbReference>
<dbReference type="CDD" id="cd17920">
    <property type="entry name" value="DEXHc_RecQ"/>
    <property type="match status" value="1"/>
</dbReference>
<feature type="compositionally biased region" description="Basic and acidic residues" evidence="12">
    <location>
        <begin position="370"/>
        <end position="380"/>
    </location>
</feature>